<evidence type="ECO:0000256" key="5">
    <source>
        <dbReference type="ARBA" id="ARBA00022547"/>
    </source>
</evidence>
<dbReference type="InterPro" id="IPR035921">
    <property type="entry name" value="F/V-ATP_Csub_sf"/>
</dbReference>
<keyword evidence="8 13" id="KW-1133">Transmembrane helix</keyword>
<evidence type="ECO:0000256" key="4">
    <source>
        <dbReference type="ARBA" id="ARBA00022475"/>
    </source>
</evidence>
<comment type="subcellular location">
    <subcellularLocation>
        <location evidence="1 13">Cell membrane</location>
        <topology evidence="1 13">Multi-pass membrane protein</topology>
    </subcellularLocation>
</comment>
<comment type="function">
    <text evidence="13">F(1)F(0) ATP synthase produces ATP from ADP in the presence of a proton or sodium gradient. F-type ATPases consist of two structural domains, F(1) containing the extramembraneous catalytic core and F(0) containing the membrane proton channel, linked together by a central stalk and a peripheral stalk. During catalysis, ATP synthesis in the catalytic domain of F(1) is coupled via a rotary mechanism of the central stalk subunits to proton translocation.</text>
</comment>
<evidence type="ECO:0000256" key="10">
    <source>
        <dbReference type="ARBA" id="ARBA00023121"/>
    </source>
</evidence>
<evidence type="ECO:0000256" key="3">
    <source>
        <dbReference type="ARBA" id="ARBA00022448"/>
    </source>
</evidence>
<evidence type="ECO:0000256" key="13">
    <source>
        <dbReference type="HAMAP-Rule" id="MF_01396"/>
    </source>
</evidence>
<reference evidence="15" key="2">
    <citation type="journal article" date="2021" name="PeerJ">
        <title>Extensive microbial diversity within the chicken gut microbiome revealed by metagenomics and culture.</title>
        <authorList>
            <person name="Gilroy R."/>
            <person name="Ravi A."/>
            <person name="Getino M."/>
            <person name="Pursley I."/>
            <person name="Horton D.L."/>
            <person name="Alikhan N.F."/>
            <person name="Baker D."/>
            <person name="Gharbi K."/>
            <person name="Hall N."/>
            <person name="Watson M."/>
            <person name="Adriaenssens E.M."/>
            <person name="Foster-Nyarko E."/>
            <person name="Jarju S."/>
            <person name="Secka A."/>
            <person name="Antonio M."/>
            <person name="Oren A."/>
            <person name="Chaudhuri R.R."/>
            <person name="La Ragione R."/>
            <person name="Hildebrand F."/>
            <person name="Pallen M.J."/>
        </authorList>
    </citation>
    <scope>NUCLEOTIDE SEQUENCE</scope>
    <source>
        <strain evidence="15">11300</strain>
    </source>
</reference>
<dbReference type="InterPro" id="IPR002379">
    <property type="entry name" value="ATPase_proteolipid_c-like_dom"/>
</dbReference>
<dbReference type="GO" id="GO:0005886">
    <property type="term" value="C:plasma membrane"/>
    <property type="evidence" value="ECO:0007669"/>
    <property type="project" value="UniProtKB-SubCell"/>
</dbReference>
<feature type="transmembrane region" description="Helical" evidence="13">
    <location>
        <begin position="46"/>
        <end position="70"/>
    </location>
</feature>
<proteinExistence type="inferred from homology"/>
<evidence type="ECO:0000256" key="2">
    <source>
        <dbReference type="ARBA" id="ARBA00006704"/>
    </source>
</evidence>
<keyword evidence="11 13" id="KW-0472">Membrane</keyword>
<dbReference type="PRINTS" id="PR00124">
    <property type="entry name" value="ATPASEC"/>
</dbReference>
<dbReference type="InterPro" id="IPR000454">
    <property type="entry name" value="ATP_synth_F0_csu"/>
</dbReference>
<dbReference type="Proteomes" id="UP000824091">
    <property type="component" value="Unassembled WGS sequence"/>
</dbReference>
<evidence type="ECO:0000259" key="14">
    <source>
        <dbReference type="Pfam" id="PF00137"/>
    </source>
</evidence>
<keyword evidence="4 13" id="KW-1003">Cell membrane</keyword>
<dbReference type="PROSITE" id="PS00605">
    <property type="entry name" value="ATPASE_C"/>
    <property type="match status" value="1"/>
</dbReference>
<comment type="function">
    <text evidence="13">Key component of the F(0) channel; it plays a direct role in translocation across the membrane. A homomeric c-ring of between 10-14 subunits forms the central stalk rotor element with the F(1) delta and epsilon subunits.</text>
</comment>
<accession>A0A9D1I594</accession>
<evidence type="ECO:0000256" key="9">
    <source>
        <dbReference type="ARBA" id="ARBA00023065"/>
    </source>
</evidence>
<dbReference type="HAMAP" id="MF_01396">
    <property type="entry name" value="ATP_synth_c_bact"/>
    <property type="match status" value="1"/>
</dbReference>
<keyword evidence="9 13" id="KW-0406">Ion transport</keyword>
<dbReference type="GO" id="GO:0045259">
    <property type="term" value="C:proton-transporting ATP synthase complex"/>
    <property type="evidence" value="ECO:0007669"/>
    <property type="project" value="UniProtKB-KW"/>
</dbReference>
<evidence type="ECO:0000256" key="8">
    <source>
        <dbReference type="ARBA" id="ARBA00022989"/>
    </source>
</evidence>
<dbReference type="GO" id="GO:0046933">
    <property type="term" value="F:proton-transporting ATP synthase activity, rotational mechanism"/>
    <property type="evidence" value="ECO:0007669"/>
    <property type="project" value="UniProtKB-UniRule"/>
</dbReference>
<evidence type="ECO:0000256" key="12">
    <source>
        <dbReference type="ARBA" id="ARBA00023310"/>
    </source>
</evidence>
<evidence type="ECO:0000256" key="1">
    <source>
        <dbReference type="ARBA" id="ARBA00004651"/>
    </source>
</evidence>
<dbReference type="SUPFAM" id="SSF81333">
    <property type="entry name" value="F1F0 ATP synthase subunit C"/>
    <property type="match status" value="1"/>
</dbReference>
<keyword evidence="5 13" id="KW-0138">CF(0)</keyword>
<dbReference type="GO" id="GO:0008289">
    <property type="term" value="F:lipid binding"/>
    <property type="evidence" value="ECO:0007669"/>
    <property type="project" value="UniProtKB-KW"/>
</dbReference>
<protein>
    <recommendedName>
        <fullName evidence="13">ATP synthase subunit c</fullName>
    </recommendedName>
    <alternativeName>
        <fullName evidence="13">ATP synthase F(0) sector subunit c</fullName>
    </alternativeName>
    <alternativeName>
        <fullName evidence="13">F-type ATPase subunit c</fullName>
        <shortName evidence="13">F-ATPase subunit c</shortName>
    </alternativeName>
    <alternativeName>
        <fullName evidence="13">Lipid-binding protein</fullName>
    </alternativeName>
</protein>
<organism evidence="15 16">
    <name type="scientific">Candidatus Fimisoma avicola</name>
    <dbReference type="NCBI Taxonomy" id="2840826"/>
    <lineage>
        <taxon>Bacteria</taxon>
        <taxon>Bacillati</taxon>
        <taxon>Bacillota</taxon>
        <taxon>Clostridia</taxon>
        <taxon>Eubacteriales</taxon>
        <taxon>Candidatus Fimisoma</taxon>
    </lineage>
</organism>
<keyword evidence="3 13" id="KW-0813">Transport</keyword>
<keyword evidence="12 13" id="KW-0066">ATP synthesis</keyword>
<feature type="site" description="Reversibly protonated during proton transport" evidence="13">
    <location>
        <position position="54"/>
    </location>
</feature>
<evidence type="ECO:0000256" key="7">
    <source>
        <dbReference type="ARBA" id="ARBA00022781"/>
    </source>
</evidence>
<comment type="caution">
    <text evidence="15">The sequence shown here is derived from an EMBL/GenBank/DDBJ whole genome shotgun (WGS) entry which is preliminary data.</text>
</comment>
<sequence length="71" mass="7197">MKSIAVGIAIGLGAAGGAIGMGIVGGKSADGISRQPEAEGKIRTNLMLTLVFIETAIIYALLVVILVIFVI</sequence>
<comment type="similarity">
    <text evidence="2 13">Belongs to the ATPase C chain family.</text>
</comment>
<evidence type="ECO:0000313" key="16">
    <source>
        <dbReference type="Proteomes" id="UP000824091"/>
    </source>
</evidence>
<evidence type="ECO:0000256" key="11">
    <source>
        <dbReference type="ARBA" id="ARBA00023136"/>
    </source>
</evidence>
<dbReference type="EMBL" id="DVMO01000133">
    <property type="protein sequence ID" value="HIU28414.1"/>
    <property type="molecule type" value="Genomic_DNA"/>
</dbReference>
<keyword evidence="6 13" id="KW-0812">Transmembrane</keyword>
<name>A0A9D1I594_9FIRM</name>
<dbReference type="FunFam" id="1.20.20.10:FF:000002">
    <property type="entry name" value="ATP synthase subunit c"/>
    <property type="match status" value="1"/>
</dbReference>
<evidence type="ECO:0000313" key="15">
    <source>
        <dbReference type="EMBL" id="HIU28414.1"/>
    </source>
</evidence>
<feature type="transmembrane region" description="Helical" evidence="13">
    <location>
        <begin position="6"/>
        <end position="25"/>
    </location>
</feature>
<dbReference type="Pfam" id="PF00137">
    <property type="entry name" value="ATP-synt_C"/>
    <property type="match status" value="1"/>
</dbReference>
<dbReference type="Gene3D" id="1.20.20.10">
    <property type="entry name" value="F1F0 ATP synthase subunit C"/>
    <property type="match status" value="1"/>
</dbReference>
<evidence type="ECO:0000256" key="6">
    <source>
        <dbReference type="ARBA" id="ARBA00022692"/>
    </source>
</evidence>
<dbReference type="GO" id="GO:0033177">
    <property type="term" value="C:proton-transporting two-sector ATPase complex, proton-transporting domain"/>
    <property type="evidence" value="ECO:0007669"/>
    <property type="project" value="InterPro"/>
</dbReference>
<keyword evidence="7 13" id="KW-0375">Hydrogen ion transport</keyword>
<dbReference type="InterPro" id="IPR038662">
    <property type="entry name" value="ATP_synth_F0_csu_sf"/>
</dbReference>
<reference evidence="15" key="1">
    <citation type="submission" date="2020-10" db="EMBL/GenBank/DDBJ databases">
        <authorList>
            <person name="Gilroy R."/>
        </authorList>
    </citation>
    <scope>NUCLEOTIDE SEQUENCE</scope>
    <source>
        <strain evidence="15">11300</strain>
    </source>
</reference>
<dbReference type="CDD" id="cd18121">
    <property type="entry name" value="ATP-synt_Fo_c"/>
    <property type="match status" value="1"/>
</dbReference>
<dbReference type="AlphaFoldDB" id="A0A9D1I594"/>
<gene>
    <name evidence="13" type="primary">atpE</name>
    <name evidence="15" type="ORF">IAD16_08550</name>
</gene>
<dbReference type="InterPro" id="IPR020537">
    <property type="entry name" value="ATP_synth_F0_csu_DDCD_BS"/>
</dbReference>
<feature type="domain" description="V-ATPase proteolipid subunit C-like" evidence="14">
    <location>
        <begin position="4"/>
        <end position="66"/>
    </location>
</feature>
<keyword evidence="10 13" id="KW-0446">Lipid-binding</keyword>